<dbReference type="InterPro" id="IPR036237">
    <property type="entry name" value="Xyl_isomerase-like_sf"/>
</dbReference>
<dbReference type="Pfam" id="PF01261">
    <property type="entry name" value="AP_endonuc_2"/>
    <property type="match status" value="1"/>
</dbReference>
<reference evidence="3" key="2">
    <citation type="submission" date="2015-01" db="EMBL/GenBank/DDBJ databases">
        <title>Evolutionary Origins and Diversification of the Mycorrhizal Mutualists.</title>
        <authorList>
            <consortium name="DOE Joint Genome Institute"/>
            <consortium name="Mycorrhizal Genomics Consortium"/>
            <person name="Kohler A."/>
            <person name="Kuo A."/>
            <person name="Nagy L.G."/>
            <person name="Floudas D."/>
            <person name="Copeland A."/>
            <person name="Barry K.W."/>
            <person name="Cichocki N."/>
            <person name="Veneault-Fourrey C."/>
            <person name="LaButti K."/>
            <person name="Lindquist E.A."/>
            <person name="Lipzen A."/>
            <person name="Lundell T."/>
            <person name="Morin E."/>
            <person name="Murat C."/>
            <person name="Riley R."/>
            <person name="Ohm R."/>
            <person name="Sun H."/>
            <person name="Tunlid A."/>
            <person name="Henrissat B."/>
            <person name="Grigoriev I.V."/>
            <person name="Hibbett D.S."/>
            <person name="Martin F."/>
        </authorList>
    </citation>
    <scope>NUCLEOTIDE SEQUENCE [LARGE SCALE GENOMIC DNA]</scope>
    <source>
        <strain evidence="3">Zn</strain>
    </source>
</reference>
<dbReference type="HOGENOM" id="CLU_035063_0_0_1"/>
<dbReference type="OrthoDB" id="5360893at2759"/>
<dbReference type="PANTHER" id="PTHR12110">
    <property type="entry name" value="HYDROXYPYRUVATE ISOMERASE"/>
    <property type="match status" value="1"/>
</dbReference>
<accession>A0A0C3DCK0</accession>
<dbReference type="PANTHER" id="PTHR12110:SF38">
    <property type="entry name" value="DIOXYGENASE, PUTATIVE (AFU_ORTHOLOGUE AFUA_6G00240)-RELATED"/>
    <property type="match status" value="1"/>
</dbReference>
<evidence type="ECO:0000313" key="3">
    <source>
        <dbReference type="Proteomes" id="UP000054321"/>
    </source>
</evidence>
<keyword evidence="3" id="KW-1185">Reference proteome</keyword>
<dbReference type="STRING" id="913774.A0A0C3DCK0"/>
<dbReference type="EMBL" id="KN832870">
    <property type="protein sequence ID" value="KIN09084.1"/>
    <property type="molecule type" value="Genomic_DNA"/>
</dbReference>
<feature type="domain" description="Xylose isomerase-like TIM barrel" evidence="1">
    <location>
        <begin position="27"/>
        <end position="318"/>
    </location>
</feature>
<dbReference type="InterPro" id="IPR050312">
    <property type="entry name" value="IolE/XylAMocC-like"/>
</dbReference>
<evidence type="ECO:0000313" key="2">
    <source>
        <dbReference type="EMBL" id="KIN09084.1"/>
    </source>
</evidence>
<dbReference type="InterPro" id="IPR013022">
    <property type="entry name" value="Xyl_isomerase-like_TIM-brl"/>
</dbReference>
<dbReference type="Proteomes" id="UP000054321">
    <property type="component" value="Unassembled WGS sequence"/>
</dbReference>
<sequence>MLDNKLAIASVSLGQHSSHTLPHKIVAAAENGFCGLEITFPDLELYSNSLSIPMLDTAREVKGLCMAHRIRVIALVSFQNFEGHLSPLDERLKKAESWLAIARAIGAEYLQVPSTYDRNINTDHEVIVSELRELADLAAAPEPAIKIAYENLAWSSHCTLWQEALRIVQEVDRDNFGLCLDSFHLSTALWADPFTSSGRQPNGAQRLEESLQDFLKNCPLDKIFYVQLSDGEILDPPYSESHPWYDPALAVGHVWSNEARPFPLETGYGAYMPVQSIAKAFLVDKGFSGWVSLETFDRRMREEKNDPVRNARRGAKAWRHLREKLIMDNPIPRVGRL</sequence>
<dbReference type="InParanoid" id="A0A0C3DCK0"/>
<proteinExistence type="predicted"/>
<gene>
    <name evidence="2" type="ORF">OIDMADRAFT_48915</name>
</gene>
<organism evidence="2 3">
    <name type="scientific">Oidiodendron maius (strain Zn)</name>
    <dbReference type="NCBI Taxonomy" id="913774"/>
    <lineage>
        <taxon>Eukaryota</taxon>
        <taxon>Fungi</taxon>
        <taxon>Dikarya</taxon>
        <taxon>Ascomycota</taxon>
        <taxon>Pezizomycotina</taxon>
        <taxon>Leotiomycetes</taxon>
        <taxon>Leotiomycetes incertae sedis</taxon>
        <taxon>Myxotrichaceae</taxon>
        <taxon>Oidiodendron</taxon>
    </lineage>
</organism>
<protein>
    <recommendedName>
        <fullName evidence="1">Xylose isomerase-like TIM barrel domain-containing protein</fullName>
    </recommendedName>
</protein>
<reference evidence="2 3" key="1">
    <citation type="submission" date="2014-04" db="EMBL/GenBank/DDBJ databases">
        <authorList>
            <consortium name="DOE Joint Genome Institute"/>
            <person name="Kuo A."/>
            <person name="Martino E."/>
            <person name="Perotto S."/>
            <person name="Kohler A."/>
            <person name="Nagy L.G."/>
            <person name="Floudas D."/>
            <person name="Copeland A."/>
            <person name="Barry K.W."/>
            <person name="Cichocki N."/>
            <person name="Veneault-Fourrey C."/>
            <person name="LaButti K."/>
            <person name="Lindquist E.A."/>
            <person name="Lipzen A."/>
            <person name="Lundell T."/>
            <person name="Morin E."/>
            <person name="Murat C."/>
            <person name="Sun H."/>
            <person name="Tunlid A."/>
            <person name="Henrissat B."/>
            <person name="Grigoriev I.V."/>
            <person name="Hibbett D.S."/>
            <person name="Martin F."/>
            <person name="Nordberg H.P."/>
            <person name="Cantor M.N."/>
            <person name="Hua S.X."/>
        </authorList>
    </citation>
    <scope>NUCLEOTIDE SEQUENCE [LARGE SCALE GENOMIC DNA]</scope>
    <source>
        <strain evidence="2 3">Zn</strain>
    </source>
</reference>
<name>A0A0C3DCK0_OIDMZ</name>
<evidence type="ECO:0000259" key="1">
    <source>
        <dbReference type="Pfam" id="PF01261"/>
    </source>
</evidence>
<dbReference type="SUPFAM" id="SSF51658">
    <property type="entry name" value="Xylose isomerase-like"/>
    <property type="match status" value="1"/>
</dbReference>
<dbReference type="Gene3D" id="3.20.20.150">
    <property type="entry name" value="Divalent-metal-dependent TIM barrel enzymes"/>
    <property type="match status" value="1"/>
</dbReference>
<dbReference type="AlphaFoldDB" id="A0A0C3DCK0"/>